<dbReference type="Proteomes" id="UP001595557">
    <property type="component" value="Unassembled WGS sequence"/>
</dbReference>
<proteinExistence type="predicted"/>
<keyword evidence="2" id="KW-1185">Reference proteome</keyword>
<sequence length="556" mass="56996">MALLDDINLILRDHVGYSGDGQGGNGALPVGDRSTARHSPDLRDWRELLATIAQAMGDPAALQNIITQLGGKANAANATKVFSSRAAAVSAGQAAIDAGIGSIFTREGTDLVVRGRTAEATDPLFETGDRWGIVLRLPGSNAFDAALAAAIAGVLAQARQADAEVLTVAALADERAQKTEKRLDLTAERFDALIARIGALEENQNAQEQSEMTAYSLAATAGTSASVLVAAGPVTDLKLVNKSGTATVGIKFGTAPAGLGDAGVLPLGPGGALDLDTIPATPIHVIASDTADIVGSFSVPLHEPNPNWETDFQAIITRMVAAGADTPNLAWQDAYRRLYSALRRENILSRMGGLFVLATHGIGAGRVNWAGTGTMSVGGGAPAFVAKRGYAFDGNDYFDSGVNLNAFGLSPTQASALVWAETTSPAGGQAAAGDGGFELLPTLSASSGGARSWSPDTAVDTLTGLNGVGFVGITRAAPDRFTLYGPGAAGEVKTRSALGFVPARTFYVGATNSSTGVGKFYNGTIRAVMAGHALNAVQVLAAQAALSRYFKQIEAL</sequence>
<dbReference type="EMBL" id="JBHRTE010000059">
    <property type="protein sequence ID" value="MFC3169213.1"/>
    <property type="molecule type" value="Genomic_DNA"/>
</dbReference>
<evidence type="ECO:0000313" key="2">
    <source>
        <dbReference type="Proteomes" id="UP001595557"/>
    </source>
</evidence>
<organism evidence="1 2">
    <name type="scientific">Paracoccus fontiphilus</name>
    <dbReference type="NCBI Taxonomy" id="1815556"/>
    <lineage>
        <taxon>Bacteria</taxon>
        <taxon>Pseudomonadati</taxon>
        <taxon>Pseudomonadota</taxon>
        <taxon>Alphaproteobacteria</taxon>
        <taxon>Rhodobacterales</taxon>
        <taxon>Paracoccaceae</taxon>
        <taxon>Paracoccus</taxon>
    </lineage>
</organism>
<reference evidence="2" key="1">
    <citation type="journal article" date="2019" name="Int. J. Syst. Evol. Microbiol.">
        <title>The Global Catalogue of Microorganisms (GCM) 10K type strain sequencing project: providing services to taxonomists for standard genome sequencing and annotation.</title>
        <authorList>
            <consortium name="The Broad Institute Genomics Platform"/>
            <consortium name="The Broad Institute Genome Sequencing Center for Infectious Disease"/>
            <person name="Wu L."/>
            <person name="Ma J."/>
        </authorList>
    </citation>
    <scope>NUCLEOTIDE SEQUENCE [LARGE SCALE GENOMIC DNA]</scope>
    <source>
        <strain evidence="2">KCTC 52239</strain>
    </source>
</reference>
<comment type="caution">
    <text evidence="1">The sequence shown here is derived from an EMBL/GenBank/DDBJ whole genome shotgun (WGS) entry which is preliminary data.</text>
</comment>
<gene>
    <name evidence="1" type="ORF">ACFOD7_14265</name>
</gene>
<evidence type="ECO:0000313" key="1">
    <source>
        <dbReference type="EMBL" id="MFC3169213.1"/>
    </source>
</evidence>
<dbReference type="RefSeq" id="WP_207464402.1">
    <property type="nucleotide sequence ID" value="NZ_JAFNAW010000001.1"/>
</dbReference>
<accession>A0ABV7IF43</accession>
<name>A0ABV7IF43_9RHOB</name>
<protein>
    <submittedName>
        <fullName evidence="1">Uncharacterized protein</fullName>
    </submittedName>
</protein>